<accession>A0ACC2ZZY5</accession>
<organism evidence="1 2">
    <name type="scientific">Neophaeococcomyces mojaviensis</name>
    <dbReference type="NCBI Taxonomy" id="3383035"/>
    <lineage>
        <taxon>Eukaryota</taxon>
        <taxon>Fungi</taxon>
        <taxon>Dikarya</taxon>
        <taxon>Ascomycota</taxon>
        <taxon>Pezizomycotina</taxon>
        <taxon>Eurotiomycetes</taxon>
        <taxon>Chaetothyriomycetidae</taxon>
        <taxon>Chaetothyriales</taxon>
        <taxon>Chaetothyriales incertae sedis</taxon>
        <taxon>Neophaeococcomyces</taxon>
    </lineage>
</organism>
<dbReference type="EMBL" id="JAPDRQ010000157">
    <property type="protein sequence ID" value="KAJ9653357.1"/>
    <property type="molecule type" value="Genomic_DNA"/>
</dbReference>
<proteinExistence type="predicted"/>
<name>A0ACC2ZZY5_9EURO</name>
<sequence length="453" mass="49861">MSPTIPAPDLVQVFVSDSSFWNRSGYVEYRVSKPVMEVLFKDESYSKLRDTLSTSQPVILEDVDHTAFHQLVNYMGLVDAGLGSALRFDCRPTDIASLYVVASKFYLEHITRSLLCIFSSAECLAELLAAAKTVYCDSASDTAFREVLKARVSKLLDQPQSTWHKTCSSAPEYNPWGLDSCSDRIECYFQNAIDIPYFGHDLMNILIERECNRANNKIKTEESDEQGSSQIFEREQGDCAADAAVGEEQGWETASTTPTTEVAEGNLPINLSNSAKIVHRYLQEQVWGSEGANLEFIADRVSLGIDETRRAVWELADFDLAFPTIDDNTWAAFGSSSKGPEQATCATAYHTNVDGDPYPPFCTAPVLNPGTTAIAVKDSCTGDCTGIYFREGDTITDVVGMAVPFAEPDSAWTLIPVMGGKCNNTFGTIPMDYVRLEGLSKPSMVAMNRAEEK</sequence>
<evidence type="ECO:0000313" key="2">
    <source>
        <dbReference type="Proteomes" id="UP001172386"/>
    </source>
</evidence>
<comment type="caution">
    <text evidence="1">The sequence shown here is derived from an EMBL/GenBank/DDBJ whole genome shotgun (WGS) entry which is preliminary data.</text>
</comment>
<protein>
    <submittedName>
        <fullName evidence="1">Uncharacterized protein</fullName>
    </submittedName>
</protein>
<reference evidence="1" key="1">
    <citation type="submission" date="2022-10" db="EMBL/GenBank/DDBJ databases">
        <title>Culturing micro-colonial fungi from biological soil crusts in the Mojave desert and describing Neophaeococcomyces mojavensis, and introducing the new genera and species Taxawa tesnikishii.</title>
        <authorList>
            <person name="Kurbessoian T."/>
            <person name="Stajich J.E."/>
        </authorList>
    </citation>
    <scope>NUCLEOTIDE SEQUENCE</scope>
    <source>
        <strain evidence="1">JES_112</strain>
    </source>
</reference>
<keyword evidence="2" id="KW-1185">Reference proteome</keyword>
<dbReference type="Proteomes" id="UP001172386">
    <property type="component" value="Unassembled WGS sequence"/>
</dbReference>
<gene>
    <name evidence="1" type="ORF">H2198_007446</name>
</gene>
<evidence type="ECO:0000313" key="1">
    <source>
        <dbReference type="EMBL" id="KAJ9653357.1"/>
    </source>
</evidence>